<dbReference type="Proteomes" id="UP001231109">
    <property type="component" value="Unassembled WGS sequence"/>
</dbReference>
<evidence type="ECO:0000313" key="5">
    <source>
        <dbReference type="Proteomes" id="UP001231109"/>
    </source>
</evidence>
<feature type="domain" description="GGDEF" evidence="3">
    <location>
        <begin position="868"/>
        <end position="997"/>
    </location>
</feature>
<dbReference type="PROSITE" id="PS50887">
    <property type="entry name" value="GGDEF"/>
    <property type="match status" value="1"/>
</dbReference>
<dbReference type="PANTHER" id="PTHR45138:SF24">
    <property type="entry name" value="DIGUANYLATE CYCLASE DGCC-RELATED"/>
    <property type="match status" value="1"/>
</dbReference>
<evidence type="ECO:0000313" key="4">
    <source>
        <dbReference type="EMBL" id="MDP5136746.1"/>
    </source>
</evidence>
<dbReference type="InterPro" id="IPR000160">
    <property type="entry name" value="GGDEF_dom"/>
</dbReference>
<dbReference type="Pfam" id="PF00990">
    <property type="entry name" value="GGDEF"/>
    <property type="match status" value="1"/>
</dbReference>
<keyword evidence="4" id="KW-0548">Nucleotidyltransferase</keyword>
<organism evidence="4 5">
    <name type="scientific">Rheinheimera baltica</name>
    <dbReference type="NCBI Taxonomy" id="67576"/>
    <lineage>
        <taxon>Bacteria</taxon>
        <taxon>Pseudomonadati</taxon>
        <taxon>Pseudomonadota</taxon>
        <taxon>Gammaproteobacteria</taxon>
        <taxon>Chromatiales</taxon>
        <taxon>Chromatiaceae</taxon>
        <taxon>Rheinheimera</taxon>
    </lineage>
</organism>
<keyword evidence="5" id="KW-1185">Reference proteome</keyword>
<dbReference type="Gene3D" id="2.60.40.10">
    <property type="entry name" value="Immunoglobulins"/>
    <property type="match status" value="1"/>
</dbReference>
<feature type="transmembrane region" description="Helical" evidence="2">
    <location>
        <begin position="764"/>
        <end position="783"/>
    </location>
</feature>
<proteinExistence type="predicted"/>
<dbReference type="EMBL" id="JAPJDZ010000030">
    <property type="protein sequence ID" value="MDP5136746.1"/>
    <property type="molecule type" value="Genomic_DNA"/>
</dbReference>
<dbReference type="InterPro" id="IPR013783">
    <property type="entry name" value="Ig-like_fold"/>
</dbReference>
<dbReference type="PANTHER" id="PTHR45138">
    <property type="entry name" value="REGULATORY COMPONENTS OF SENSORY TRANSDUCTION SYSTEM"/>
    <property type="match status" value="1"/>
</dbReference>
<keyword evidence="2" id="KW-1133">Transmembrane helix</keyword>
<dbReference type="GO" id="GO:0052621">
    <property type="term" value="F:diguanylate cyclase activity"/>
    <property type="evidence" value="ECO:0007669"/>
    <property type="project" value="UniProtKB-EC"/>
</dbReference>
<comment type="caution">
    <text evidence="4">The sequence shown here is derived from an EMBL/GenBank/DDBJ whole genome shotgun (WGS) entry which is preliminary data.</text>
</comment>
<dbReference type="SUPFAM" id="SSF55073">
    <property type="entry name" value="Nucleotide cyclase"/>
    <property type="match status" value="1"/>
</dbReference>
<sequence>MFEVLDRNCLFQQLRLLPDKKLVFGVLLACLLFNCNASTSATPLSHYFQESWTTRDGLPHNTVNSISQSADGYLWLATWEGAARFNGRVFEVFGRGATTGLPDSGIRTLAKDSQGNIVLAGARGGISKQTVDGWHNWPAFSALINAVVIEDDDATLWLASEGQGLFQQRPDGSRKQFTTEQGLGSDVVHSLLKDKTGRLWIGTGRGLAWLKPDKAPLKIHNVEGLPAVPVFALRQYGDDVLIGTERGLFIFSHGKAQLLSADLANLPVSAILVQDKHIWIGSTDRGLLRFSERGVETLSMAGGLPNNRILSLYLDREKSLWVGTNGGLFRLRDAPFVTYTAESGLAGDYVRAVLAHSDGSVWVGTSQGLSQGSETGFETINLAPASSGQSILSLAEDKDGAVWVGTYTDGALRYHNGVIIDKYDRATGLLANEVRAILPDNKEGIWIGTGQGLNFIGPDGIRSFGKAEGLPTPFVMALYQHHDGRLFIGTGGGVAIMQTEGSMTALDFSNLDGAEYAFGFVASPEDDILWMTTDRGLVAYDLQSGQTQIIGRKAGLPFDKVFQTVVDNDHNLWLSSNRGILRLERTQVMQFLAGTRDTVDYELFGESDGMQSAQANGGSMQAATMAADGSVLFATSKGLSIVKPADLNRFSINTPPVVIEGLHVDGAATALQQGLHLPAGTERLELQFAGLGYIMPQRMQYSTQLIGFDTDWVTRGNNATAEYTNLPPGEYDFLVRAAYPRGDWSENVASFRFVISPYYWQRPGFWLTFIVVTLLLAGFTLRWRLTVLHRREQELLRQVAEKTLELQQQTDYLRAIDKERSTLLDQIKSQAQEFELQARRDALTGLANRRAFDESLGRECARARRTKMPLCLVLLDIDHFKRVNDTFSHSVGDEILKMVADVILRHCREADTVARWGGEEFALLLPDTSLKAAVDICERIRHAVMQIDCSAFSEDLHITASMGIASFADEEQHEKLLSRSDSALYRAKQGGRNRVAS</sequence>
<dbReference type="InterPro" id="IPR015943">
    <property type="entry name" value="WD40/YVTN_repeat-like_dom_sf"/>
</dbReference>
<evidence type="ECO:0000256" key="1">
    <source>
        <dbReference type="ARBA" id="ARBA00012528"/>
    </source>
</evidence>
<protein>
    <recommendedName>
        <fullName evidence="1">diguanylate cyclase</fullName>
        <ecNumber evidence="1">2.7.7.65</ecNumber>
    </recommendedName>
</protein>
<dbReference type="Pfam" id="PF07494">
    <property type="entry name" value="Reg_prop"/>
    <property type="match status" value="4"/>
</dbReference>
<reference evidence="4 5" key="1">
    <citation type="submission" date="2022-11" db="EMBL/GenBank/DDBJ databases">
        <title>Viruses from the air-sea interface of a natural surface slick.</title>
        <authorList>
            <person name="Rahlff J."/>
            <person name="Holmfeldt K."/>
        </authorList>
    </citation>
    <scope>NUCLEOTIDE SEQUENCE [LARGE SCALE GENOMIC DNA]</scope>
    <source>
        <strain evidence="4 5">SMS4</strain>
    </source>
</reference>
<dbReference type="EC" id="2.7.7.65" evidence="1"/>
<dbReference type="RefSeq" id="WP_305976210.1">
    <property type="nucleotide sequence ID" value="NZ_JAPJDZ010000030.1"/>
</dbReference>
<dbReference type="NCBIfam" id="TIGR00254">
    <property type="entry name" value="GGDEF"/>
    <property type="match status" value="1"/>
</dbReference>
<evidence type="ECO:0000259" key="3">
    <source>
        <dbReference type="PROSITE" id="PS50887"/>
    </source>
</evidence>
<dbReference type="SMART" id="SM00267">
    <property type="entry name" value="GGDEF"/>
    <property type="match status" value="1"/>
</dbReference>
<accession>A0ABT9I057</accession>
<dbReference type="InterPro" id="IPR011123">
    <property type="entry name" value="Y_Y_Y"/>
</dbReference>
<dbReference type="Pfam" id="PF07495">
    <property type="entry name" value="Y_Y_Y"/>
    <property type="match status" value="1"/>
</dbReference>
<keyword evidence="2" id="KW-0472">Membrane</keyword>
<keyword evidence="2" id="KW-0812">Transmembrane</keyword>
<gene>
    <name evidence="4" type="ORF">ORJ04_12385</name>
</gene>
<dbReference type="Gene3D" id="3.30.70.270">
    <property type="match status" value="1"/>
</dbReference>
<dbReference type="InterPro" id="IPR043128">
    <property type="entry name" value="Rev_trsase/Diguanyl_cyclase"/>
</dbReference>
<dbReference type="InterPro" id="IPR011110">
    <property type="entry name" value="Reg_prop"/>
</dbReference>
<dbReference type="Gene3D" id="2.130.10.10">
    <property type="entry name" value="YVTN repeat-like/Quinoprotein amine dehydrogenase"/>
    <property type="match status" value="3"/>
</dbReference>
<evidence type="ECO:0000256" key="2">
    <source>
        <dbReference type="SAM" id="Phobius"/>
    </source>
</evidence>
<dbReference type="CDD" id="cd01949">
    <property type="entry name" value="GGDEF"/>
    <property type="match status" value="1"/>
</dbReference>
<name>A0ABT9I057_9GAMM</name>
<dbReference type="InterPro" id="IPR050469">
    <property type="entry name" value="Diguanylate_Cyclase"/>
</dbReference>
<keyword evidence="4" id="KW-0808">Transferase</keyword>
<dbReference type="InterPro" id="IPR029787">
    <property type="entry name" value="Nucleotide_cyclase"/>
</dbReference>
<dbReference type="SUPFAM" id="SSF63829">
    <property type="entry name" value="Calcium-dependent phosphotriesterase"/>
    <property type="match status" value="3"/>
</dbReference>